<evidence type="ECO:0000256" key="1">
    <source>
        <dbReference type="SAM" id="MobiDB-lite"/>
    </source>
</evidence>
<comment type="caution">
    <text evidence="2">The sequence shown here is derived from an EMBL/GenBank/DDBJ whole genome shotgun (WGS) entry which is preliminary data.</text>
</comment>
<evidence type="ECO:0000313" key="2">
    <source>
        <dbReference type="EMBL" id="KYO29212.1"/>
    </source>
</evidence>
<organism evidence="2 3">
    <name type="scientific">Alligator mississippiensis</name>
    <name type="common">American alligator</name>
    <dbReference type="NCBI Taxonomy" id="8496"/>
    <lineage>
        <taxon>Eukaryota</taxon>
        <taxon>Metazoa</taxon>
        <taxon>Chordata</taxon>
        <taxon>Craniata</taxon>
        <taxon>Vertebrata</taxon>
        <taxon>Euteleostomi</taxon>
        <taxon>Archelosauria</taxon>
        <taxon>Archosauria</taxon>
        <taxon>Crocodylia</taxon>
        <taxon>Alligatoridae</taxon>
        <taxon>Alligatorinae</taxon>
        <taxon>Alligator</taxon>
    </lineage>
</organism>
<evidence type="ECO:0000313" key="3">
    <source>
        <dbReference type="Proteomes" id="UP000050525"/>
    </source>
</evidence>
<feature type="region of interest" description="Disordered" evidence="1">
    <location>
        <begin position="60"/>
        <end position="82"/>
    </location>
</feature>
<feature type="compositionally biased region" description="Basic and acidic residues" evidence="1">
    <location>
        <begin position="110"/>
        <end position="120"/>
    </location>
</feature>
<protein>
    <submittedName>
        <fullName evidence="2">Uncharacterized protein</fullName>
    </submittedName>
</protein>
<name>A0A151MXI8_ALLMI</name>
<dbReference type="Proteomes" id="UP000050525">
    <property type="component" value="Unassembled WGS sequence"/>
</dbReference>
<accession>A0A151MXI8</accession>
<proteinExistence type="predicted"/>
<feature type="region of interest" description="Disordered" evidence="1">
    <location>
        <begin position="110"/>
        <end position="138"/>
    </location>
</feature>
<sequence length="138" mass="15253">MFWREVFYQQFPVSLSTQHTASLCTSIAPAKKIEMDRIIMPDGTIVTTVTTIQSRPKVDCKLDSPSKISVQSRGDGEEDSGAFREQLSQQHLTQQHAGESYVQWLGSCGRDSDEAVDGKKQHICQVKPDNAQPRGAGS</sequence>
<reference evidence="2 3" key="1">
    <citation type="journal article" date="2012" name="Genome Biol.">
        <title>Sequencing three crocodilian genomes to illuminate the evolution of archosaurs and amniotes.</title>
        <authorList>
            <person name="St John J.A."/>
            <person name="Braun E.L."/>
            <person name="Isberg S.R."/>
            <person name="Miles L.G."/>
            <person name="Chong A.Y."/>
            <person name="Gongora J."/>
            <person name="Dalzell P."/>
            <person name="Moran C."/>
            <person name="Bed'hom B."/>
            <person name="Abzhanov A."/>
            <person name="Burgess S.C."/>
            <person name="Cooksey A.M."/>
            <person name="Castoe T.A."/>
            <person name="Crawford N.G."/>
            <person name="Densmore L.D."/>
            <person name="Drew J.C."/>
            <person name="Edwards S.V."/>
            <person name="Faircloth B.C."/>
            <person name="Fujita M.K."/>
            <person name="Greenwold M.J."/>
            <person name="Hoffmann F.G."/>
            <person name="Howard J.M."/>
            <person name="Iguchi T."/>
            <person name="Janes D.E."/>
            <person name="Khan S.Y."/>
            <person name="Kohno S."/>
            <person name="de Koning A.J."/>
            <person name="Lance S.L."/>
            <person name="McCarthy F.M."/>
            <person name="McCormack J.E."/>
            <person name="Merchant M.E."/>
            <person name="Peterson D.G."/>
            <person name="Pollock D.D."/>
            <person name="Pourmand N."/>
            <person name="Raney B.J."/>
            <person name="Roessler K.A."/>
            <person name="Sanford J.R."/>
            <person name="Sawyer R.H."/>
            <person name="Schmidt C.J."/>
            <person name="Triplett E.W."/>
            <person name="Tuberville T.D."/>
            <person name="Venegas-Anaya M."/>
            <person name="Howard J.T."/>
            <person name="Jarvis E.D."/>
            <person name="Guillette L.J.Jr."/>
            <person name="Glenn T.C."/>
            <person name="Green R.E."/>
            <person name="Ray D.A."/>
        </authorList>
    </citation>
    <scope>NUCLEOTIDE SEQUENCE [LARGE SCALE GENOMIC DNA]</scope>
    <source>
        <strain evidence="2">KSC_2009_1</strain>
    </source>
</reference>
<keyword evidence="3" id="KW-1185">Reference proteome</keyword>
<dbReference type="EMBL" id="AKHW03004721">
    <property type="protein sequence ID" value="KYO29212.1"/>
    <property type="molecule type" value="Genomic_DNA"/>
</dbReference>
<gene>
    <name evidence="2" type="ORF">Y1Q_0017337</name>
</gene>
<dbReference type="AlphaFoldDB" id="A0A151MXI8"/>